<feature type="region of interest" description="Disordered" evidence="2">
    <location>
        <begin position="179"/>
        <end position="291"/>
    </location>
</feature>
<evidence type="ECO:0000256" key="1">
    <source>
        <dbReference type="SAM" id="Coils"/>
    </source>
</evidence>
<proteinExistence type="predicted"/>
<evidence type="ECO:0000313" key="3">
    <source>
        <dbReference type="EMBL" id="POM71301.1"/>
    </source>
</evidence>
<feature type="compositionally biased region" description="Polar residues" evidence="2">
    <location>
        <begin position="523"/>
        <end position="537"/>
    </location>
</feature>
<organism evidence="3 4">
    <name type="scientific">Phytophthora palmivora</name>
    <dbReference type="NCBI Taxonomy" id="4796"/>
    <lineage>
        <taxon>Eukaryota</taxon>
        <taxon>Sar</taxon>
        <taxon>Stramenopiles</taxon>
        <taxon>Oomycota</taxon>
        <taxon>Peronosporomycetes</taxon>
        <taxon>Peronosporales</taxon>
        <taxon>Peronosporaceae</taxon>
        <taxon>Phytophthora</taxon>
    </lineage>
</organism>
<protein>
    <submittedName>
        <fullName evidence="3">Uncharacterized protein</fullName>
    </submittedName>
</protein>
<feature type="compositionally biased region" description="Basic and acidic residues" evidence="2">
    <location>
        <begin position="474"/>
        <end position="483"/>
    </location>
</feature>
<feature type="compositionally biased region" description="Basic and acidic residues" evidence="2">
    <location>
        <begin position="550"/>
        <end position="565"/>
    </location>
</feature>
<reference evidence="3 4" key="1">
    <citation type="journal article" date="2017" name="Genome Biol. Evol.">
        <title>Phytophthora megakarya and P. palmivora, closely related causal agents of cacao black pod rot, underwent increases in genome sizes and gene numbers by different mechanisms.</title>
        <authorList>
            <person name="Ali S.S."/>
            <person name="Shao J."/>
            <person name="Lary D.J."/>
            <person name="Kronmiller B."/>
            <person name="Shen D."/>
            <person name="Strem M.D."/>
            <person name="Amoako-Attah I."/>
            <person name="Akrofi A.Y."/>
            <person name="Begoude B.A."/>
            <person name="Ten Hoopen G.M."/>
            <person name="Coulibaly K."/>
            <person name="Kebe B.I."/>
            <person name="Melnick R.L."/>
            <person name="Guiltinan M.J."/>
            <person name="Tyler B.M."/>
            <person name="Meinhardt L.W."/>
            <person name="Bailey B.A."/>
        </authorList>
    </citation>
    <scope>NUCLEOTIDE SEQUENCE [LARGE SCALE GENOMIC DNA]</scope>
    <source>
        <strain evidence="4">sbr112.9</strain>
    </source>
</reference>
<evidence type="ECO:0000256" key="2">
    <source>
        <dbReference type="SAM" id="MobiDB-lite"/>
    </source>
</evidence>
<feature type="coiled-coil region" evidence="1">
    <location>
        <begin position="359"/>
        <end position="393"/>
    </location>
</feature>
<dbReference type="Proteomes" id="UP000237271">
    <property type="component" value="Unassembled WGS sequence"/>
</dbReference>
<sequence>MLMNFSHQFFRSPTPIEAFSSNIPSVAELIYGLEVNIVLPALDVDGNASDDLTSSPRLSSELLLELLSASDSELELPLDGALGFEFRVCFGLPLLQVLRGGGLRALAFDLRGLLDCTLDSGHDARRVQIRSGRWKSTLVQTSLRVPGSALGIPCFPFDLIQLALNALCPNADAADDDEPFLDTYDTADPDVTSRDDTSEVPTKLGTGSEVVPLDASSRVDVPDDGNCDGIDATKCDVPAQEGRDSNVDNNDNNTSSLGKDAKVDNSDAAGATPRDIQESSKQPSHDRAYVQDGYGGTEAMMVFDGLTNQDLDDLGRMLGNHVEKYREQEAAADRTEMETIKANLESDFGSMAEERAALESRLNDRIQKLEGQLEDANRAISRLKQENRSALDADRLMTFLNDHGNNIRGRWPRLRHLLRHFQKRTTPPASWRTWVTVEAVDKPFRMVPPYPGPLRSDSEASGDEGAPSGDNFEQEEKSEDRPPPAENSLSTDAKGTPSKSESKFPSKSQSPSKQPAKGPVKQSHPTSQLMRLTSMKSQDGDIEVQSRPSTHPESDKRALPHDGHLKHSTKSIAGRLPDFVAWSDLRKDVLLTMQMSFRYALSVEMMGEDKMAHHRFPETSLVEKLIQMMYQRCLDETKWTKYVPEYYYT</sequence>
<gene>
    <name evidence="3" type="ORF">PHPALM_12145</name>
</gene>
<accession>A0A2P4Y0G9</accession>
<dbReference type="AlphaFoldDB" id="A0A2P4Y0G9"/>
<feature type="compositionally biased region" description="Low complexity" evidence="2">
    <location>
        <begin position="497"/>
        <end position="519"/>
    </location>
</feature>
<feature type="compositionally biased region" description="Low complexity" evidence="2">
    <location>
        <begin position="247"/>
        <end position="256"/>
    </location>
</feature>
<dbReference type="EMBL" id="NCKW01006535">
    <property type="protein sequence ID" value="POM71301.1"/>
    <property type="molecule type" value="Genomic_DNA"/>
</dbReference>
<feature type="compositionally biased region" description="Basic and acidic residues" evidence="2">
    <location>
        <begin position="275"/>
        <end position="289"/>
    </location>
</feature>
<keyword evidence="1" id="KW-0175">Coiled coil</keyword>
<name>A0A2P4Y0G9_9STRA</name>
<comment type="caution">
    <text evidence="3">The sequence shown here is derived from an EMBL/GenBank/DDBJ whole genome shotgun (WGS) entry which is preliminary data.</text>
</comment>
<keyword evidence="4" id="KW-1185">Reference proteome</keyword>
<feature type="compositionally biased region" description="Acidic residues" evidence="2">
    <location>
        <begin position="179"/>
        <end position="188"/>
    </location>
</feature>
<feature type="region of interest" description="Disordered" evidence="2">
    <location>
        <begin position="444"/>
        <end position="569"/>
    </location>
</feature>
<evidence type="ECO:0000313" key="4">
    <source>
        <dbReference type="Proteomes" id="UP000237271"/>
    </source>
</evidence>